<dbReference type="InterPro" id="IPR012967">
    <property type="entry name" value="COMT_dimerisation"/>
</dbReference>
<dbReference type="AlphaFoldDB" id="A0A9P4GPL5"/>
<comment type="caution">
    <text evidence="6">The sequence shown here is derived from an EMBL/GenBank/DDBJ whole genome shotgun (WGS) entry which is preliminary data.</text>
</comment>
<dbReference type="GeneID" id="63848020"/>
<gene>
    <name evidence="6" type="ORF">K460DRAFT_330166</name>
</gene>
<keyword evidence="7" id="KW-1185">Reference proteome</keyword>
<dbReference type="Gene3D" id="1.10.10.10">
    <property type="entry name" value="Winged helix-like DNA-binding domain superfamily/Winged helix DNA-binding domain"/>
    <property type="match status" value="1"/>
</dbReference>
<dbReference type="InterPro" id="IPR016461">
    <property type="entry name" value="COMT-like"/>
</dbReference>
<feature type="domain" description="O-methyltransferase dimerisation" evidence="5">
    <location>
        <begin position="84"/>
        <end position="160"/>
    </location>
</feature>
<dbReference type="Pfam" id="PF08100">
    <property type="entry name" value="Dimerisation"/>
    <property type="match status" value="1"/>
</dbReference>
<dbReference type="Proteomes" id="UP000800039">
    <property type="component" value="Unassembled WGS sequence"/>
</dbReference>
<proteinExistence type="predicted"/>
<dbReference type="InterPro" id="IPR001077">
    <property type="entry name" value="COMT_C"/>
</dbReference>
<keyword evidence="2" id="KW-0808">Transferase</keyword>
<dbReference type="PANTHER" id="PTHR43712">
    <property type="entry name" value="PUTATIVE (AFU_ORTHOLOGUE AFUA_4G14580)-RELATED"/>
    <property type="match status" value="1"/>
</dbReference>
<evidence type="ECO:0000313" key="6">
    <source>
        <dbReference type="EMBL" id="KAF1848831.1"/>
    </source>
</evidence>
<evidence type="ECO:0000259" key="4">
    <source>
        <dbReference type="Pfam" id="PF00891"/>
    </source>
</evidence>
<accession>A0A9P4GPL5</accession>
<evidence type="ECO:0000256" key="1">
    <source>
        <dbReference type="ARBA" id="ARBA00022603"/>
    </source>
</evidence>
<reference evidence="6" key="1">
    <citation type="submission" date="2020-01" db="EMBL/GenBank/DDBJ databases">
        <authorList>
            <consortium name="DOE Joint Genome Institute"/>
            <person name="Haridas S."/>
            <person name="Albert R."/>
            <person name="Binder M."/>
            <person name="Bloem J."/>
            <person name="Labutti K."/>
            <person name="Salamov A."/>
            <person name="Andreopoulos B."/>
            <person name="Baker S.E."/>
            <person name="Barry K."/>
            <person name="Bills G."/>
            <person name="Bluhm B.H."/>
            <person name="Cannon C."/>
            <person name="Castanera R."/>
            <person name="Culley D.E."/>
            <person name="Daum C."/>
            <person name="Ezra D."/>
            <person name="Gonzalez J.B."/>
            <person name="Henrissat B."/>
            <person name="Kuo A."/>
            <person name="Liang C."/>
            <person name="Lipzen A."/>
            <person name="Lutzoni F."/>
            <person name="Magnuson J."/>
            <person name="Mondo S."/>
            <person name="Nolan M."/>
            <person name="Ohm R."/>
            <person name="Pangilinan J."/>
            <person name="Park H.-J."/>
            <person name="Ramirez L."/>
            <person name="Alfaro M."/>
            <person name="Sun H."/>
            <person name="Tritt A."/>
            <person name="Yoshinaga Y."/>
            <person name="Zwiers L.-H."/>
            <person name="Turgeon B.G."/>
            <person name="Goodwin S.B."/>
            <person name="Spatafora J.W."/>
            <person name="Crous P.W."/>
            <person name="Grigoriev I.V."/>
        </authorList>
    </citation>
    <scope>NUCLEOTIDE SEQUENCE</scope>
    <source>
        <strain evidence="6">CBS 394.84</strain>
    </source>
</reference>
<keyword evidence="3" id="KW-0949">S-adenosyl-L-methionine</keyword>
<dbReference type="InterPro" id="IPR036390">
    <property type="entry name" value="WH_DNA-bd_sf"/>
</dbReference>
<evidence type="ECO:0000256" key="3">
    <source>
        <dbReference type="ARBA" id="ARBA00022691"/>
    </source>
</evidence>
<dbReference type="SUPFAM" id="SSF46785">
    <property type="entry name" value="Winged helix' DNA-binding domain"/>
    <property type="match status" value="1"/>
</dbReference>
<protein>
    <submittedName>
        <fullName evidence="6">S-adenosyl-L-methionine-dependent methyltransferase</fullName>
    </submittedName>
</protein>
<dbReference type="InterPro" id="IPR036388">
    <property type="entry name" value="WH-like_DNA-bd_sf"/>
</dbReference>
<dbReference type="CDD" id="cd02440">
    <property type="entry name" value="AdoMet_MTases"/>
    <property type="match status" value="1"/>
</dbReference>
<keyword evidence="1 6" id="KW-0489">Methyltransferase</keyword>
<dbReference type="PANTHER" id="PTHR43712:SF16">
    <property type="entry name" value="O-METHYLTRANSFERASE ELCB"/>
    <property type="match status" value="1"/>
</dbReference>
<dbReference type="GO" id="GO:0032259">
    <property type="term" value="P:methylation"/>
    <property type="evidence" value="ECO:0007669"/>
    <property type="project" value="UniProtKB-KW"/>
</dbReference>
<name>A0A9P4GPL5_9PLEO</name>
<dbReference type="EMBL" id="ML976615">
    <property type="protein sequence ID" value="KAF1848831.1"/>
    <property type="molecule type" value="Genomic_DNA"/>
</dbReference>
<dbReference type="InterPro" id="IPR029063">
    <property type="entry name" value="SAM-dependent_MTases_sf"/>
</dbReference>
<evidence type="ECO:0000259" key="5">
    <source>
        <dbReference type="Pfam" id="PF08100"/>
    </source>
</evidence>
<dbReference type="RefSeq" id="XP_040791394.1">
    <property type="nucleotide sequence ID" value="XM_040930768.1"/>
</dbReference>
<feature type="domain" description="O-methyltransferase C-terminal" evidence="4">
    <location>
        <begin position="194"/>
        <end position="401"/>
    </location>
</feature>
<evidence type="ECO:0000313" key="7">
    <source>
        <dbReference type="Proteomes" id="UP000800039"/>
    </source>
</evidence>
<evidence type="ECO:0000256" key="2">
    <source>
        <dbReference type="ARBA" id="ARBA00022679"/>
    </source>
</evidence>
<organism evidence="6 7">
    <name type="scientific">Cucurbitaria berberidis CBS 394.84</name>
    <dbReference type="NCBI Taxonomy" id="1168544"/>
    <lineage>
        <taxon>Eukaryota</taxon>
        <taxon>Fungi</taxon>
        <taxon>Dikarya</taxon>
        <taxon>Ascomycota</taxon>
        <taxon>Pezizomycotina</taxon>
        <taxon>Dothideomycetes</taxon>
        <taxon>Pleosporomycetidae</taxon>
        <taxon>Pleosporales</taxon>
        <taxon>Pleosporineae</taxon>
        <taxon>Cucurbitariaceae</taxon>
        <taxon>Cucurbitaria</taxon>
    </lineage>
</organism>
<sequence length="438" mass="49606">MVLCRIPTYQNNVSIASLAADISALSMRVSSYLDANYHGQPDFTPTSVALPETPEFEALRNQVNDSALDLLRLVNGPKNTFRTLFFSHMDLAAAQVALSQKFFEHVPDDKVGISAAEVAMRAGMDEDRTTRLLKMLATHRIFEEQINGKFRHTASSSFLRTSAFNAMCEASLDDFFKATSEMNAWIEQSPYSMGLEDSAFHKRFGATFYGHYEENPAKATRFSNAMNEWSLIDDNFAILRDRFDWLSLTNAKVVDVGGGNGHVSIDLANEFPFLTFTVQDLSTHQLSTAQAHDVQNRVTFQQYNFFTPQPIHDAGVYLCRAIFHNHNDEDSIKMLRSLIPALEDRSDDPRILINDIIVPERAEGAVTRAEENQHRQMDLLMLALFGAKERTKRDWKRLLEEVDPRLEILSMHYNPRGAGLIEVRLNPTTDKKHPKLSA</sequence>
<dbReference type="SUPFAM" id="SSF53335">
    <property type="entry name" value="S-adenosyl-L-methionine-dependent methyltransferases"/>
    <property type="match status" value="1"/>
</dbReference>
<dbReference type="GO" id="GO:0008171">
    <property type="term" value="F:O-methyltransferase activity"/>
    <property type="evidence" value="ECO:0007669"/>
    <property type="project" value="InterPro"/>
</dbReference>
<dbReference type="Gene3D" id="3.40.50.150">
    <property type="entry name" value="Vaccinia Virus protein VP39"/>
    <property type="match status" value="1"/>
</dbReference>
<dbReference type="PROSITE" id="PS51683">
    <property type="entry name" value="SAM_OMT_II"/>
    <property type="match status" value="1"/>
</dbReference>
<dbReference type="OrthoDB" id="2410195at2759"/>
<dbReference type="Pfam" id="PF00891">
    <property type="entry name" value="Methyltransf_2"/>
    <property type="match status" value="1"/>
</dbReference>